<name>A0A0E9RQY7_ANGAN</name>
<reference evidence="1" key="1">
    <citation type="submission" date="2014-11" db="EMBL/GenBank/DDBJ databases">
        <authorList>
            <person name="Amaro Gonzalez C."/>
        </authorList>
    </citation>
    <scope>NUCLEOTIDE SEQUENCE</scope>
</reference>
<accession>A0A0E9RQY7</accession>
<organism evidence="1">
    <name type="scientific">Anguilla anguilla</name>
    <name type="common">European freshwater eel</name>
    <name type="synonym">Muraena anguilla</name>
    <dbReference type="NCBI Taxonomy" id="7936"/>
    <lineage>
        <taxon>Eukaryota</taxon>
        <taxon>Metazoa</taxon>
        <taxon>Chordata</taxon>
        <taxon>Craniata</taxon>
        <taxon>Vertebrata</taxon>
        <taxon>Euteleostomi</taxon>
        <taxon>Actinopterygii</taxon>
        <taxon>Neopterygii</taxon>
        <taxon>Teleostei</taxon>
        <taxon>Anguilliformes</taxon>
        <taxon>Anguillidae</taxon>
        <taxon>Anguilla</taxon>
    </lineage>
</organism>
<reference evidence="1" key="2">
    <citation type="journal article" date="2015" name="Fish Shellfish Immunol.">
        <title>Early steps in the European eel (Anguilla anguilla)-Vibrio vulnificus interaction in the gills: Role of the RtxA13 toxin.</title>
        <authorList>
            <person name="Callol A."/>
            <person name="Pajuelo D."/>
            <person name="Ebbesson L."/>
            <person name="Teles M."/>
            <person name="MacKenzie S."/>
            <person name="Amaro C."/>
        </authorList>
    </citation>
    <scope>NUCLEOTIDE SEQUENCE</scope>
</reference>
<dbReference type="EMBL" id="GBXM01077839">
    <property type="protein sequence ID" value="JAH30738.1"/>
    <property type="molecule type" value="Transcribed_RNA"/>
</dbReference>
<protein>
    <submittedName>
        <fullName evidence="1">Uncharacterized protein</fullName>
    </submittedName>
</protein>
<proteinExistence type="predicted"/>
<dbReference type="AlphaFoldDB" id="A0A0E9RQY7"/>
<sequence length="30" mass="3417">MFSFYISCDIIVEKLSCTSCMFVIVFLSSC</sequence>
<evidence type="ECO:0000313" key="1">
    <source>
        <dbReference type="EMBL" id="JAH30738.1"/>
    </source>
</evidence>